<dbReference type="EMBL" id="GDJX01002927">
    <property type="protein sequence ID" value="JAT65009.1"/>
    <property type="molecule type" value="Transcribed_RNA"/>
</dbReference>
<accession>A0A1D1Y518</accession>
<dbReference type="GO" id="GO:0005840">
    <property type="term" value="C:ribosome"/>
    <property type="evidence" value="ECO:0007669"/>
    <property type="project" value="UniProtKB-KW"/>
</dbReference>
<dbReference type="InterPro" id="IPR005484">
    <property type="entry name" value="Ribosomal_uL18_bac/plant/anim"/>
</dbReference>
<evidence type="ECO:0000313" key="5">
    <source>
        <dbReference type="EMBL" id="JAT49741.1"/>
    </source>
</evidence>
<dbReference type="EMBL" id="GDJX01018195">
    <property type="protein sequence ID" value="JAT49741.1"/>
    <property type="molecule type" value="Transcribed_RNA"/>
</dbReference>
<dbReference type="Gene3D" id="3.30.420.100">
    <property type="match status" value="1"/>
</dbReference>
<dbReference type="GO" id="GO:1990904">
    <property type="term" value="C:ribonucleoprotein complex"/>
    <property type="evidence" value="ECO:0007669"/>
    <property type="project" value="UniProtKB-KW"/>
</dbReference>
<dbReference type="Pfam" id="PF00861">
    <property type="entry name" value="Ribosomal_L18p"/>
    <property type="match status" value="1"/>
</dbReference>
<dbReference type="PANTHER" id="PTHR12899">
    <property type="entry name" value="39S RIBOSOMAL PROTEIN L18, MITOCHONDRIAL"/>
    <property type="match status" value="1"/>
</dbReference>
<comment type="similarity">
    <text evidence="1">Belongs to the universal ribosomal protein uL18 family.</text>
</comment>
<keyword evidence="2 5" id="KW-0689">Ribosomal protein</keyword>
<feature type="region of interest" description="Disordered" evidence="4">
    <location>
        <begin position="91"/>
        <end position="128"/>
    </location>
</feature>
<evidence type="ECO:0000256" key="3">
    <source>
        <dbReference type="ARBA" id="ARBA00023274"/>
    </source>
</evidence>
<dbReference type="AlphaFoldDB" id="A0A1D1Y518"/>
<evidence type="ECO:0000313" key="6">
    <source>
        <dbReference type="EMBL" id="JAT65009.1"/>
    </source>
</evidence>
<gene>
    <name evidence="5" type="primary">rplR_17</name>
    <name evidence="6" type="synonym">rplR_18</name>
    <name evidence="5" type="ORF">g.36900</name>
    <name evidence="6" type="ORF">g.36903</name>
</gene>
<protein>
    <submittedName>
        <fullName evidence="5">50S ribosomal protein L18</fullName>
    </submittedName>
</protein>
<sequence>MAAAGSFLSPLCRRRAAGTLLLRRFSHFPFSAPSPPHTTHRLFSTESGRRAAGLLFSLPLPGCDPPVTGGFGVELVDSDLWRVSSALAHAWRPPEAAPPTSTDGVPVTEEGDEVGEGEEGDGDSPDFDEIEELRLRKKLFYKLDRGSMEFEECSLSLFRRQKSKSKKKNPLESGDPRSSPEPRKKGDAFMAESPKRAKPTKLRCQPREISPSMASGAEEDGKKQKKRERTQTFNQLTDPYHLPFCLDIYISKGSVRACVVHRATSKVVAVAHSISKDMKYDLASRRDAAACAAVGAALAQRALSDDIHNVVYTPRKGEKIEGKLQVVLQSIVDSGIDVKVKVKQRTPLKGRAASF</sequence>
<dbReference type="GO" id="GO:0008097">
    <property type="term" value="F:5S rRNA binding"/>
    <property type="evidence" value="ECO:0007669"/>
    <property type="project" value="TreeGrafter"/>
</dbReference>
<feature type="compositionally biased region" description="Acidic residues" evidence="4">
    <location>
        <begin position="109"/>
        <end position="128"/>
    </location>
</feature>
<organism evidence="5">
    <name type="scientific">Anthurium amnicola</name>
    <dbReference type="NCBI Taxonomy" id="1678845"/>
    <lineage>
        <taxon>Eukaryota</taxon>
        <taxon>Viridiplantae</taxon>
        <taxon>Streptophyta</taxon>
        <taxon>Embryophyta</taxon>
        <taxon>Tracheophyta</taxon>
        <taxon>Spermatophyta</taxon>
        <taxon>Magnoliopsida</taxon>
        <taxon>Liliopsida</taxon>
        <taxon>Araceae</taxon>
        <taxon>Pothoideae</taxon>
        <taxon>Potheae</taxon>
        <taxon>Anthurium</taxon>
    </lineage>
</organism>
<keyword evidence="3" id="KW-0687">Ribonucleoprotein</keyword>
<name>A0A1D1Y518_9ARAE</name>
<reference evidence="5" key="1">
    <citation type="submission" date="2015-07" db="EMBL/GenBank/DDBJ databases">
        <title>Transcriptome Assembly of Anthurium amnicola.</title>
        <authorList>
            <person name="Suzuki J."/>
        </authorList>
    </citation>
    <scope>NUCLEOTIDE SEQUENCE</scope>
</reference>
<dbReference type="PANTHER" id="PTHR12899:SF7">
    <property type="entry name" value="EXPRESSED PROTEIN"/>
    <property type="match status" value="1"/>
</dbReference>
<evidence type="ECO:0000256" key="1">
    <source>
        <dbReference type="ARBA" id="ARBA00007116"/>
    </source>
</evidence>
<dbReference type="GO" id="GO:0006412">
    <property type="term" value="P:translation"/>
    <property type="evidence" value="ECO:0007669"/>
    <property type="project" value="InterPro"/>
</dbReference>
<evidence type="ECO:0000256" key="4">
    <source>
        <dbReference type="SAM" id="MobiDB-lite"/>
    </source>
</evidence>
<proteinExistence type="inferred from homology"/>
<evidence type="ECO:0000256" key="2">
    <source>
        <dbReference type="ARBA" id="ARBA00022980"/>
    </source>
</evidence>
<feature type="region of interest" description="Disordered" evidence="4">
    <location>
        <begin position="161"/>
        <end position="229"/>
    </location>
</feature>
<dbReference type="SUPFAM" id="SSF53137">
    <property type="entry name" value="Translational machinery components"/>
    <property type="match status" value="1"/>
</dbReference>
<dbReference type="GO" id="GO:0003735">
    <property type="term" value="F:structural constituent of ribosome"/>
    <property type="evidence" value="ECO:0007669"/>
    <property type="project" value="InterPro"/>
</dbReference>
<feature type="compositionally biased region" description="Basic and acidic residues" evidence="4">
    <location>
        <begin position="174"/>
        <end position="187"/>
    </location>
</feature>